<gene>
    <name evidence="2" type="ORF">CVAR292_02974</name>
</gene>
<sequence>MGLWKRKSKDTQPAQQPAPSSALQIPQRQQHAPVDAVFTLPVADHKDITLTVTARAGAAPDRGEPPILIARAEWDGVLDGEDPFGVALSVTLFNAANAAPRLQLYRDEAGHVRMALDTVLPGFLGFTEEQIADWVPMAAGLGEHLAEIVEQTWPHAPRTAHPDAGTTAGAAGELVEPSALAGTLIEVVGVQTPADQAAPVTPERLTSLLFGPGTEDRVQDDGDGSRRVGFHWMGYDIDVTVVHDLLLVDTGVYIGGLDRPELESLASAVAAHNDNVTGTAAALVNLGSQEQPDWVVRALIHRPASAMDDGQLELTIMSGAAMVSKTVADLLGRPAPGAEMP</sequence>
<dbReference type="OrthoDB" id="4430570at2"/>
<keyword evidence="3" id="KW-1185">Reference proteome</keyword>
<protein>
    <submittedName>
        <fullName evidence="2">Uncharacterized protein</fullName>
    </submittedName>
</protein>
<feature type="region of interest" description="Disordered" evidence="1">
    <location>
        <begin position="1"/>
        <end position="28"/>
    </location>
</feature>
<dbReference type="Proteomes" id="UP000182498">
    <property type="component" value="Unassembled WGS sequence"/>
</dbReference>
<evidence type="ECO:0000313" key="2">
    <source>
        <dbReference type="EMBL" id="CUU67607.1"/>
    </source>
</evidence>
<accession>A0A120N518</accession>
<reference evidence="3" key="1">
    <citation type="submission" date="2015-11" db="EMBL/GenBank/DDBJ databases">
        <authorList>
            <person name="Dugat-Bony E."/>
        </authorList>
    </citation>
    <scope>NUCLEOTIDE SEQUENCE [LARGE SCALE GENOMIC DNA]</scope>
    <source>
        <strain evidence="3">Mu292</strain>
    </source>
</reference>
<evidence type="ECO:0000256" key="1">
    <source>
        <dbReference type="SAM" id="MobiDB-lite"/>
    </source>
</evidence>
<name>A0A120N518_9CORY</name>
<feature type="compositionally biased region" description="Polar residues" evidence="1">
    <location>
        <begin position="11"/>
        <end position="28"/>
    </location>
</feature>
<dbReference type="RefSeq" id="WP_073884853.1">
    <property type="nucleotide sequence ID" value="NZ_FAUH01000047.1"/>
</dbReference>
<proteinExistence type="predicted"/>
<dbReference type="AlphaFoldDB" id="A0A120N518"/>
<evidence type="ECO:0000313" key="3">
    <source>
        <dbReference type="Proteomes" id="UP000182498"/>
    </source>
</evidence>
<dbReference type="EMBL" id="FAUH01000047">
    <property type="protein sequence ID" value="CUU67607.1"/>
    <property type="molecule type" value="Genomic_DNA"/>
</dbReference>
<organism evidence="2 3">
    <name type="scientific">Corynebacterium variabile</name>
    <dbReference type="NCBI Taxonomy" id="1727"/>
    <lineage>
        <taxon>Bacteria</taxon>
        <taxon>Bacillati</taxon>
        <taxon>Actinomycetota</taxon>
        <taxon>Actinomycetes</taxon>
        <taxon>Mycobacteriales</taxon>
        <taxon>Corynebacteriaceae</taxon>
        <taxon>Corynebacterium</taxon>
    </lineage>
</organism>